<reference evidence="2" key="1">
    <citation type="submission" date="2023-03" db="EMBL/GenBank/DDBJ databases">
        <authorList>
            <person name="Steffen K."/>
            <person name="Cardenas P."/>
        </authorList>
    </citation>
    <scope>NUCLEOTIDE SEQUENCE</scope>
</reference>
<evidence type="ECO:0000259" key="1">
    <source>
        <dbReference type="Pfam" id="PF20641"/>
    </source>
</evidence>
<comment type="caution">
    <text evidence="2">The sequence shown here is derived from an EMBL/GenBank/DDBJ whole genome shotgun (WGS) entry which is preliminary data.</text>
</comment>
<dbReference type="InterPro" id="IPR038801">
    <property type="entry name" value="TAF1C"/>
</dbReference>
<proteinExistence type="predicted"/>
<sequence length="479" mass="52179">MLCTQEYGPLLGSAVASLNYHQHTCLFYASGPLLQTLTCGVVSSSQRSLSLRECEGCQLPGRILEIQVSRSQGQVFVCARTTYHAAFFQGPTEEEVTSAASDAQSSDSAPHMITLLAIFQTDSCVASATVSPYIAGEGLVVTETGGIYMWSQGESLQVLRQPLEIPSLSGPSHFWRCCYGNHPRSVVLAEHSGVSLCDLRSNKMTLSPLLTSPSEWLPNKSLVSAISPSPSHPHHLLISTSHSLLLLDLRQPRWPLLDQSHDLSHTPKMLSTARSPSLSSEELVMVTDTVAGDNLVFSVATPTGTPPFFSCAAHTVARYSDLKTTWQGRSALPLIGHRLCLPVGGACLFSLEDDVIGGEDDVETFAAVSMSVWGDLFYQLWSYSETPPTATPTCSHDDTWLQEALQQEQELQVGREEWHDAKPPLNFNPLLDYLDNDLSSVLCPSCLGCPLIPPSLLLFPPPHPHNVHSRLSKLRPLPT</sequence>
<feature type="domain" description="TAF1C beta-propeller" evidence="1">
    <location>
        <begin position="114"/>
        <end position="207"/>
    </location>
</feature>
<dbReference type="GO" id="GO:0001650">
    <property type="term" value="C:fibrillar center"/>
    <property type="evidence" value="ECO:0007669"/>
    <property type="project" value="TreeGrafter"/>
</dbReference>
<dbReference type="InterPro" id="IPR049087">
    <property type="entry name" value="TAF1C_beta-prop"/>
</dbReference>
<dbReference type="Pfam" id="PF20641">
    <property type="entry name" value="TAF1C_beta-prop"/>
    <property type="match status" value="1"/>
</dbReference>
<organism evidence="2 3">
    <name type="scientific">Geodia barretti</name>
    <name type="common">Barrett's horny sponge</name>
    <dbReference type="NCBI Taxonomy" id="519541"/>
    <lineage>
        <taxon>Eukaryota</taxon>
        <taxon>Metazoa</taxon>
        <taxon>Porifera</taxon>
        <taxon>Demospongiae</taxon>
        <taxon>Heteroscleromorpha</taxon>
        <taxon>Tetractinellida</taxon>
        <taxon>Astrophorina</taxon>
        <taxon>Geodiidae</taxon>
        <taxon>Geodia</taxon>
    </lineage>
</organism>
<evidence type="ECO:0000313" key="3">
    <source>
        <dbReference type="Proteomes" id="UP001174909"/>
    </source>
</evidence>
<gene>
    <name evidence="2" type="ORF">GBAR_LOCUS4117</name>
</gene>
<evidence type="ECO:0000313" key="2">
    <source>
        <dbReference type="EMBL" id="CAI8005263.1"/>
    </source>
</evidence>
<accession>A0AA35R5P3</accession>
<dbReference type="PANTHER" id="PTHR15319">
    <property type="entry name" value="TATA BOX-BINDING PROTEIN ASSOCIATED FACTOR RNA POLYMERASE I SUBUNIT C"/>
    <property type="match status" value="1"/>
</dbReference>
<protein>
    <submittedName>
        <fullName evidence="2">TATA box-binding protein-associated factor RNA polymerase I subunit C</fullName>
    </submittedName>
</protein>
<dbReference type="SUPFAM" id="SSF69322">
    <property type="entry name" value="Tricorn protease domain 2"/>
    <property type="match status" value="1"/>
</dbReference>
<dbReference type="EMBL" id="CASHTH010000591">
    <property type="protein sequence ID" value="CAI8005263.1"/>
    <property type="molecule type" value="Genomic_DNA"/>
</dbReference>
<name>A0AA35R5P3_GEOBA</name>
<dbReference type="Proteomes" id="UP001174909">
    <property type="component" value="Unassembled WGS sequence"/>
</dbReference>
<dbReference type="PANTHER" id="PTHR15319:SF1">
    <property type="entry name" value="TATA BOX-BINDING PROTEIN-ASSOCIATED FACTOR RNA POLYMERASE I SUBUNIT C"/>
    <property type="match status" value="1"/>
</dbReference>
<dbReference type="GO" id="GO:0001164">
    <property type="term" value="F:RNA polymerase I core promoter sequence-specific DNA binding"/>
    <property type="evidence" value="ECO:0007669"/>
    <property type="project" value="TreeGrafter"/>
</dbReference>
<dbReference type="AlphaFoldDB" id="A0AA35R5P3"/>
<keyword evidence="3" id="KW-1185">Reference proteome</keyword>